<evidence type="ECO:0000256" key="3">
    <source>
        <dbReference type="ARBA" id="ARBA00022759"/>
    </source>
</evidence>
<protein>
    <recommendedName>
        <fullName evidence="10">YicC family protein</fullName>
    </recommendedName>
</protein>
<dbReference type="NCBIfam" id="TIGR00255">
    <property type="entry name" value="YicC/YloC family endoribonuclease"/>
    <property type="match status" value="1"/>
</dbReference>
<keyword evidence="2" id="KW-0540">Nuclease</keyword>
<dbReference type="InterPro" id="IPR013551">
    <property type="entry name" value="YicC-like_C"/>
</dbReference>
<dbReference type="InterPro" id="IPR005229">
    <property type="entry name" value="YicC/YloC-like"/>
</dbReference>
<evidence type="ECO:0000256" key="4">
    <source>
        <dbReference type="ARBA" id="ARBA00022801"/>
    </source>
</evidence>
<proteinExistence type="inferred from homology"/>
<dbReference type="Proteomes" id="UP000023561">
    <property type="component" value="Unassembled WGS sequence"/>
</dbReference>
<dbReference type="Pfam" id="PF03755">
    <property type="entry name" value="YicC-like_N"/>
    <property type="match status" value="1"/>
</dbReference>
<keyword evidence="9" id="KW-1185">Reference proteome</keyword>
<dbReference type="RefSeq" id="WP_026078632.1">
    <property type="nucleotide sequence ID" value="NZ_BAWO01000005.1"/>
</dbReference>
<dbReference type="GO" id="GO:0016787">
    <property type="term" value="F:hydrolase activity"/>
    <property type="evidence" value="ECO:0007669"/>
    <property type="project" value="UniProtKB-KW"/>
</dbReference>
<evidence type="ECO:0000313" key="8">
    <source>
        <dbReference type="EMBL" id="GAJ38702.1"/>
    </source>
</evidence>
<dbReference type="PANTHER" id="PTHR30636">
    <property type="entry name" value="UPF0701 PROTEIN YICC"/>
    <property type="match status" value="1"/>
</dbReference>
<organism evidence="8 9">
    <name type="scientific">Parageobacillus caldoxylosilyticus NBRC 107762</name>
    <dbReference type="NCBI Taxonomy" id="1220594"/>
    <lineage>
        <taxon>Bacteria</taxon>
        <taxon>Bacillati</taxon>
        <taxon>Bacillota</taxon>
        <taxon>Bacilli</taxon>
        <taxon>Bacillales</taxon>
        <taxon>Anoxybacillaceae</taxon>
        <taxon>Saccharococcus</taxon>
    </lineage>
</organism>
<dbReference type="GeneID" id="301191822"/>
<gene>
    <name evidence="8" type="ORF">GCA01S_005_01340</name>
</gene>
<feature type="domain" description="Endoribonuclease YicC-like C-terminal" evidence="7">
    <location>
        <begin position="173"/>
        <end position="291"/>
    </location>
</feature>
<evidence type="ECO:0000256" key="5">
    <source>
        <dbReference type="ARBA" id="ARBA00035648"/>
    </source>
</evidence>
<comment type="similarity">
    <text evidence="5">Belongs to the YicC/YloC family.</text>
</comment>
<evidence type="ECO:0008006" key="10">
    <source>
        <dbReference type="Google" id="ProtNLM"/>
    </source>
</evidence>
<evidence type="ECO:0000256" key="1">
    <source>
        <dbReference type="ARBA" id="ARBA00001968"/>
    </source>
</evidence>
<comment type="cofactor">
    <cofactor evidence="1">
        <name>a divalent metal cation</name>
        <dbReference type="ChEBI" id="CHEBI:60240"/>
    </cofactor>
</comment>
<dbReference type="EMBL" id="BAWO01000005">
    <property type="protein sequence ID" value="GAJ38702.1"/>
    <property type="molecule type" value="Genomic_DNA"/>
</dbReference>
<keyword evidence="4" id="KW-0378">Hydrolase</keyword>
<name>A0A023DC52_9BACL</name>
<sequence length="291" mass="33648">MVYSMTGFGRSTKKNEQLAITVEMKSVNHRFREISIRIPRQWMAFEDKIKKAILPYVKRGKVEVFVNIEGDGLVKRKLHIDWELMEDYYHNLQRANEQFALHDRVTLAHLFQLEGVTEIMEEESVNEEMEQLLLAAVKEAAEQLALMRKQEGEALLADIKAQLSQIEKGVQAIEKWAPDVIEHYRERLLKRIHELVPLPADESRILTEVAIFAEKADINEELKRIRSHLQQVAATLQTDESIGRKLDFLVQELNREINTIGAKANDSRIAAQVVEMKSALEKIKEQVQNIE</sequence>
<dbReference type="Pfam" id="PF08340">
    <property type="entry name" value="YicC-like_C"/>
    <property type="match status" value="1"/>
</dbReference>
<feature type="domain" description="Endoribonuclease YicC-like N-terminal" evidence="6">
    <location>
        <begin position="2"/>
        <end position="155"/>
    </location>
</feature>
<evidence type="ECO:0000256" key="2">
    <source>
        <dbReference type="ARBA" id="ARBA00022722"/>
    </source>
</evidence>
<dbReference type="AlphaFoldDB" id="A0A023DC52"/>
<keyword evidence="3" id="KW-0255">Endonuclease</keyword>
<comment type="caution">
    <text evidence="8">The sequence shown here is derived from an EMBL/GenBank/DDBJ whole genome shotgun (WGS) entry which is preliminary data.</text>
</comment>
<dbReference type="InterPro" id="IPR013527">
    <property type="entry name" value="YicC-like_N"/>
</dbReference>
<dbReference type="OrthoDB" id="9771229at2"/>
<dbReference type="PANTHER" id="PTHR30636:SF3">
    <property type="entry name" value="UPF0701 PROTEIN YICC"/>
    <property type="match status" value="1"/>
</dbReference>
<accession>A0A023DC52</accession>
<evidence type="ECO:0000313" key="9">
    <source>
        <dbReference type="Proteomes" id="UP000023561"/>
    </source>
</evidence>
<evidence type="ECO:0000259" key="7">
    <source>
        <dbReference type="Pfam" id="PF08340"/>
    </source>
</evidence>
<evidence type="ECO:0000259" key="6">
    <source>
        <dbReference type="Pfam" id="PF03755"/>
    </source>
</evidence>
<reference evidence="8 9" key="1">
    <citation type="submission" date="2014-04" db="EMBL/GenBank/DDBJ databases">
        <title>Whole genome shotgun sequence of Geobacillus caldoxylosilyticus NBRC 107762.</title>
        <authorList>
            <person name="Hosoyama A."/>
            <person name="Hosoyama Y."/>
            <person name="Katano-Makiyama Y."/>
            <person name="Tsuchikane K."/>
            <person name="Ohji S."/>
            <person name="Ichikawa N."/>
            <person name="Yamazoe A."/>
            <person name="Fujita N."/>
        </authorList>
    </citation>
    <scope>NUCLEOTIDE SEQUENCE [LARGE SCALE GENOMIC DNA]</scope>
    <source>
        <strain evidence="8 9">NBRC 107762</strain>
    </source>
</reference>
<dbReference type="GO" id="GO:0004521">
    <property type="term" value="F:RNA endonuclease activity"/>
    <property type="evidence" value="ECO:0007669"/>
    <property type="project" value="InterPro"/>
</dbReference>